<dbReference type="PATRIC" id="fig|1193502.14.peg.1393"/>
<dbReference type="SUPFAM" id="SSF55331">
    <property type="entry name" value="Tautomerase/MIF"/>
    <property type="match status" value="1"/>
</dbReference>
<protein>
    <recommendedName>
        <fullName evidence="4">Tautomerase</fullName>
        <ecNumber evidence="4">5.3.2.-</ecNumber>
    </recommendedName>
</protein>
<evidence type="ECO:0000313" key="6">
    <source>
        <dbReference type="EMBL" id="AOO65149.1"/>
    </source>
</evidence>
<dbReference type="InterPro" id="IPR018191">
    <property type="entry name" value="4-OT"/>
</dbReference>
<dbReference type="Pfam" id="PF01361">
    <property type="entry name" value="Tautomerase"/>
    <property type="match status" value="1"/>
</dbReference>
<dbReference type="NCBIfam" id="TIGR00013">
    <property type="entry name" value="taut"/>
    <property type="match status" value="1"/>
</dbReference>
<dbReference type="EC" id="5.3.2.-" evidence="4"/>
<sequence>MPYVNIKITKEGATKEQKAELIEGVTNLLVNVLGKNPATTVVTIDEVDMDNWGIGGQQVSELRKKPKP</sequence>
<keyword evidence="7" id="KW-1185">Reference proteome</keyword>
<dbReference type="KEGG" id="shal:SHALO_1373"/>
<dbReference type="STRING" id="1193502.SHALO_1373"/>
<comment type="similarity">
    <text evidence="1 4">Belongs to the 4-oxalocrotonate tautomerase family.</text>
</comment>
<reference evidence="7" key="1">
    <citation type="submission" date="2016-08" db="EMBL/GenBank/DDBJ databases">
        <title>Complete genome sequence of the organohalide-respiring Epsilonproteobacterium Sulfurospirillum halorespirans.</title>
        <authorList>
            <person name="Goris T."/>
            <person name="Zimmermann J."/>
            <person name="Schenz B."/>
            <person name="Lemos M."/>
            <person name="Hackermueller J."/>
            <person name="Diekert G."/>
        </authorList>
    </citation>
    <scope>NUCLEOTIDE SEQUENCE [LARGE SCALE GENOMIC DNA]</scope>
    <source>
        <strain>DSM 13726</strain>
        <strain evidence="7">PCE-M2</strain>
    </source>
</reference>
<dbReference type="RefSeq" id="WP_069477949.1">
    <property type="nucleotide sequence ID" value="NZ_CP017111.1"/>
</dbReference>
<dbReference type="Proteomes" id="UP000094609">
    <property type="component" value="Chromosome"/>
</dbReference>
<feature type="domain" description="4-oxalocrotonate tautomerase-like" evidence="5">
    <location>
        <begin position="2"/>
        <end position="60"/>
    </location>
</feature>
<dbReference type="InterPro" id="IPR004370">
    <property type="entry name" value="4-OT-like_dom"/>
</dbReference>
<dbReference type="AlphaFoldDB" id="A0A1D7TJG3"/>
<evidence type="ECO:0000256" key="2">
    <source>
        <dbReference type="ARBA" id="ARBA00023235"/>
    </source>
</evidence>
<accession>A0A1D7TJG3</accession>
<dbReference type="EMBL" id="CP017111">
    <property type="protein sequence ID" value="AOO65149.1"/>
    <property type="molecule type" value="Genomic_DNA"/>
</dbReference>
<proteinExistence type="inferred from homology"/>
<evidence type="ECO:0000256" key="1">
    <source>
        <dbReference type="ARBA" id="ARBA00006723"/>
    </source>
</evidence>
<evidence type="ECO:0000256" key="4">
    <source>
        <dbReference type="RuleBase" id="RU362032"/>
    </source>
</evidence>
<dbReference type="InterPro" id="IPR014347">
    <property type="entry name" value="Tautomerase/MIF_sf"/>
</dbReference>
<feature type="active site" description="Proton acceptor; via imino nitrogen" evidence="3">
    <location>
        <position position="2"/>
    </location>
</feature>
<evidence type="ECO:0000313" key="7">
    <source>
        <dbReference type="Proteomes" id="UP000094609"/>
    </source>
</evidence>
<gene>
    <name evidence="6" type="ORF">SHALO_1373</name>
</gene>
<keyword evidence="2 4" id="KW-0413">Isomerase</keyword>
<dbReference type="Gene3D" id="3.30.429.10">
    <property type="entry name" value="Macrophage Migration Inhibitory Factor"/>
    <property type="match status" value="1"/>
</dbReference>
<dbReference type="GO" id="GO:0016853">
    <property type="term" value="F:isomerase activity"/>
    <property type="evidence" value="ECO:0007669"/>
    <property type="project" value="UniProtKB-UniRule"/>
</dbReference>
<dbReference type="PANTHER" id="PTHR35530:SF1">
    <property type="entry name" value="2-HYDROXYMUCONATE TAUTOMERASE"/>
    <property type="match status" value="1"/>
</dbReference>
<name>A0A1D7TJG3_9BACT</name>
<evidence type="ECO:0000256" key="3">
    <source>
        <dbReference type="PIRSR" id="PIRSR618191-1"/>
    </source>
</evidence>
<organism evidence="6 7">
    <name type="scientific">Sulfurospirillum halorespirans DSM 13726</name>
    <dbReference type="NCBI Taxonomy" id="1193502"/>
    <lineage>
        <taxon>Bacteria</taxon>
        <taxon>Pseudomonadati</taxon>
        <taxon>Campylobacterota</taxon>
        <taxon>Epsilonproteobacteria</taxon>
        <taxon>Campylobacterales</taxon>
        <taxon>Sulfurospirillaceae</taxon>
        <taxon>Sulfurospirillum</taxon>
    </lineage>
</organism>
<dbReference type="PANTHER" id="PTHR35530">
    <property type="entry name" value="TAUTOMERASE-RELATED"/>
    <property type="match status" value="1"/>
</dbReference>
<evidence type="ECO:0000259" key="5">
    <source>
        <dbReference type="Pfam" id="PF01361"/>
    </source>
</evidence>